<evidence type="ECO:0000313" key="2">
    <source>
        <dbReference type="EMBL" id="KDQ57551.1"/>
    </source>
</evidence>
<protein>
    <submittedName>
        <fullName evidence="2">Uncharacterized protein</fullName>
    </submittedName>
</protein>
<accession>A0A067Q4M4</accession>
<dbReference type="EMBL" id="KL197719">
    <property type="protein sequence ID" value="KDQ57551.1"/>
    <property type="molecule type" value="Genomic_DNA"/>
</dbReference>
<organism evidence="2 3">
    <name type="scientific">Jaapia argillacea MUCL 33604</name>
    <dbReference type="NCBI Taxonomy" id="933084"/>
    <lineage>
        <taxon>Eukaryota</taxon>
        <taxon>Fungi</taxon>
        <taxon>Dikarya</taxon>
        <taxon>Basidiomycota</taxon>
        <taxon>Agaricomycotina</taxon>
        <taxon>Agaricomycetes</taxon>
        <taxon>Agaricomycetidae</taxon>
        <taxon>Jaapiales</taxon>
        <taxon>Jaapiaceae</taxon>
        <taxon>Jaapia</taxon>
    </lineage>
</organism>
<evidence type="ECO:0000313" key="3">
    <source>
        <dbReference type="Proteomes" id="UP000027265"/>
    </source>
</evidence>
<feature type="compositionally biased region" description="Acidic residues" evidence="1">
    <location>
        <begin position="124"/>
        <end position="145"/>
    </location>
</feature>
<feature type="region of interest" description="Disordered" evidence="1">
    <location>
        <begin position="1"/>
        <end position="22"/>
    </location>
</feature>
<dbReference type="InParanoid" id="A0A067Q4M4"/>
<name>A0A067Q4M4_9AGAM</name>
<dbReference type="HOGENOM" id="CLU_959975_0_0_1"/>
<feature type="region of interest" description="Disordered" evidence="1">
    <location>
        <begin position="221"/>
        <end position="263"/>
    </location>
</feature>
<dbReference type="AlphaFoldDB" id="A0A067Q4M4"/>
<reference evidence="3" key="1">
    <citation type="journal article" date="2014" name="Proc. Natl. Acad. Sci. U.S.A.">
        <title>Extensive sampling of basidiomycete genomes demonstrates inadequacy of the white-rot/brown-rot paradigm for wood decay fungi.</title>
        <authorList>
            <person name="Riley R."/>
            <person name="Salamov A.A."/>
            <person name="Brown D.W."/>
            <person name="Nagy L.G."/>
            <person name="Floudas D."/>
            <person name="Held B.W."/>
            <person name="Levasseur A."/>
            <person name="Lombard V."/>
            <person name="Morin E."/>
            <person name="Otillar R."/>
            <person name="Lindquist E.A."/>
            <person name="Sun H."/>
            <person name="LaButti K.M."/>
            <person name="Schmutz J."/>
            <person name="Jabbour D."/>
            <person name="Luo H."/>
            <person name="Baker S.E."/>
            <person name="Pisabarro A.G."/>
            <person name="Walton J.D."/>
            <person name="Blanchette R.A."/>
            <person name="Henrissat B."/>
            <person name="Martin F."/>
            <person name="Cullen D."/>
            <person name="Hibbett D.S."/>
            <person name="Grigoriev I.V."/>
        </authorList>
    </citation>
    <scope>NUCLEOTIDE SEQUENCE [LARGE SCALE GENOMIC DNA]</scope>
    <source>
        <strain evidence="3">MUCL 33604</strain>
    </source>
</reference>
<dbReference type="Proteomes" id="UP000027265">
    <property type="component" value="Unassembled WGS sequence"/>
</dbReference>
<feature type="compositionally biased region" description="Pro residues" evidence="1">
    <location>
        <begin position="233"/>
        <end position="250"/>
    </location>
</feature>
<feature type="region of interest" description="Disordered" evidence="1">
    <location>
        <begin position="123"/>
        <end position="145"/>
    </location>
</feature>
<keyword evidence="3" id="KW-1185">Reference proteome</keyword>
<gene>
    <name evidence="2" type="ORF">JAAARDRAFT_193857</name>
</gene>
<feature type="compositionally biased region" description="Basic and acidic residues" evidence="1">
    <location>
        <begin position="10"/>
        <end position="19"/>
    </location>
</feature>
<sequence length="290" mass="31665">MFQVSLPPIDKGKESRDSMPELCPCSTLSSEDGEWEPDDDITYYYNTLVLNPLKYPQDMSFLELPPLSAPDVPPFNLRDPMVMMVCVPPEGEYVLSSEPGKSDNSTTSSPVYVHLPCLGSLGPDEMEYDGTSNEETDEDCDEDEDENLLVRVPPGSPSYDLQIVAKGMSLDVYGCESGGPIEEWGSNSAVTEVYSSDPPNSLRAIIPRKLKMKMLIDVCNPPSYPTHLGDQPPSQPPTPPSPPPSNPSPPAANSDNSDKHVSAKASFLADDNLYAMTNITLCTHPILRLK</sequence>
<proteinExistence type="predicted"/>
<evidence type="ECO:0000256" key="1">
    <source>
        <dbReference type="SAM" id="MobiDB-lite"/>
    </source>
</evidence>